<evidence type="ECO:0000256" key="1">
    <source>
        <dbReference type="ARBA" id="ARBA00010617"/>
    </source>
</evidence>
<name>A0A6J7I1Y6_9ZZZZ</name>
<dbReference type="PANTHER" id="PTHR46696:SF6">
    <property type="entry name" value="P450, PUTATIVE (EUROFUNG)-RELATED"/>
    <property type="match status" value="1"/>
</dbReference>
<evidence type="ECO:0000256" key="2">
    <source>
        <dbReference type="ARBA" id="ARBA00022617"/>
    </source>
</evidence>
<protein>
    <submittedName>
        <fullName evidence="7">Unannotated protein</fullName>
    </submittedName>
</protein>
<evidence type="ECO:0000256" key="5">
    <source>
        <dbReference type="ARBA" id="ARBA00023004"/>
    </source>
</evidence>
<keyword evidence="2" id="KW-0349">Heme</keyword>
<organism evidence="7">
    <name type="scientific">freshwater metagenome</name>
    <dbReference type="NCBI Taxonomy" id="449393"/>
    <lineage>
        <taxon>unclassified sequences</taxon>
        <taxon>metagenomes</taxon>
        <taxon>ecological metagenomes</taxon>
    </lineage>
</organism>
<reference evidence="7" key="1">
    <citation type="submission" date="2020-05" db="EMBL/GenBank/DDBJ databases">
        <authorList>
            <person name="Chiriac C."/>
            <person name="Salcher M."/>
            <person name="Ghai R."/>
            <person name="Kavagutti S V."/>
        </authorList>
    </citation>
    <scope>NUCLEOTIDE SEQUENCE</scope>
</reference>
<dbReference type="Pfam" id="PF00067">
    <property type="entry name" value="p450"/>
    <property type="match status" value="1"/>
</dbReference>
<dbReference type="EMBL" id="CAFBMX010000003">
    <property type="protein sequence ID" value="CAB4924778.1"/>
    <property type="molecule type" value="Genomic_DNA"/>
</dbReference>
<dbReference type="Gene3D" id="1.10.630.10">
    <property type="entry name" value="Cytochrome P450"/>
    <property type="match status" value="1"/>
</dbReference>
<dbReference type="InterPro" id="IPR036396">
    <property type="entry name" value="Cyt_P450_sf"/>
</dbReference>
<evidence type="ECO:0000313" key="7">
    <source>
        <dbReference type="EMBL" id="CAB4924778.1"/>
    </source>
</evidence>
<keyword evidence="5" id="KW-0408">Iron</keyword>
<sequence>MTTAELIAAAPRPPADFNPVDQQFIANPYPMLDRLRQECPVFYSPDFGFWGIVRYEAIEQCLSDFETFCNGAVRFPPVPDSLASRVPEKFFSKAFIAMDPPEHTKYRKAGNQGFTRGRMKLQEEPVREIMKEILDEVEAKGHCDFMQDIAYTLTVRTIMALLEVPAERTEQMRALAEDFPSIVQDGIDPMPEQERNERWGRMVEAREYFAGVIEERRANPGPDLLSEYASMRDENGEYLFDTQRLVTHCTEMIFGGTDTTANTMAFALRVLQEYPELRQQILDDPSLIENLIEEVLRYQSVTVGIFKTTTRDVEVDGVTIPEGSLCWLTLAAAGRDGERFENPDTFDVRRENAKDHLTFGKGRHKCIGAPLARVEARVGLEELFKRLPNIHITEGQDLKFQEIMLTNVLKHLDVAW</sequence>
<keyword evidence="3" id="KW-0479">Metal-binding</keyword>
<evidence type="ECO:0000256" key="4">
    <source>
        <dbReference type="ARBA" id="ARBA00023002"/>
    </source>
</evidence>
<dbReference type="PROSITE" id="PS00086">
    <property type="entry name" value="CYTOCHROME_P450"/>
    <property type="match status" value="1"/>
</dbReference>
<keyword evidence="4" id="KW-0560">Oxidoreductase</keyword>
<dbReference type="InterPro" id="IPR002397">
    <property type="entry name" value="Cyt_P450_B"/>
</dbReference>
<dbReference type="PRINTS" id="PR00385">
    <property type="entry name" value="P450"/>
</dbReference>
<accession>A0A6J7I1Y6</accession>
<dbReference type="PRINTS" id="PR00359">
    <property type="entry name" value="BP450"/>
</dbReference>
<dbReference type="SUPFAM" id="SSF48264">
    <property type="entry name" value="Cytochrome P450"/>
    <property type="match status" value="1"/>
</dbReference>
<dbReference type="PANTHER" id="PTHR46696">
    <property type="entry name" value="P450, PUTATIVE (EUROFUNG)-RELATED"/>
    <property type="match status" value="1"/>
</dbReference>
<gene>
    <name evidence="7" type="ORF">UFOPK3674_00777</name>
</gene>
<dbReference type="GO" id="GO:0004497">
    <property type="term" value="F:monooxygenase activity"/>
    <property type="evidence" value="ECO:0007669"/>
    <property type="project" value="UniProtKB-KW"/>
</dbReference>
<dbReference type="GO" id="GO:0020037">
    <property type="term" value="F:heme binding"/>
    <property type="evidence" value="ECO:0007669"/>
    <property type="project" value="InterPro"/>
</dbReference>
<dbReference type="FunFam" id="1.10.630.10:FF:000018">
    <property type="entry name" value="Cytochrome P450 monooxygenase"/>
    <property type="match status" value="1"/>
</dbReference>
<dbReference type="InterPro" id="IPR001128">
    <property type="entry name" value="Cyt_P450"/>
</dbReference>
<evidence type="ECO:0000256" key="6">
    <source>
        <dbReference type="ARBA" id="ARBA00023033"/>
    </source>
</evidence>
<comment type="similarity">
    <text evidence="1">Belongs to the cytochrome P450 family.</text>
</comment>
<evidence type="ECO:0000256" key="3">
    <source>
        <dbReference type="ARBA" id="ARBA00022723"/>
    </source>
</evidence>
<dbReference type="GO" id="GO:0005506">
    <property type="term" value="F:iron ion binding"/>
    <property type="evidence" value="ECO:0007669"/>
    <property type="project" value="InterPro"/>
</dbReference>
<dbReference type="InterPro" id="IPR017972">
    <property type="entry name" value="Cyt_P450_CS"/>
</dbReference>
<dbReference type="GO" id="GO:0016705">
    <property type="term" value="F:oxidoreductase activity, acting on paired donors, with incorporation or reduction of molecular oxygen"/>
    <property type="evidence" value="ECO:0007669"/>
    <property type="project" value="InterPro"/>
</dbReference>
<dbReference type="AlphaFoldDB" id="A0A6J7I1Y6"/>
<proteinExistence type="inferred from homology"/>
<keyword evidence="6" id="KW-0503">Monooxygenase</keyword>